<name>A0AAV6H8A9_9TELE</name>
<comment type="subcellular location">
    <subcellularLocation>
        <location evidence="1">Membrane</location>
        <topology evidence="1">Single-pass membrane protein</topology>
    </subcellularLocation>
</comment>
<protein>
    <recommendedName>
        <fullName evidence="9">Glucuronosyltransferase</fullName>
    </recommendedName>
</protein>
<dbReference type="GO" id="GO:0008194">
    <property type="term" value="F:UDP-glycosyltransferase activity"/>
    <property type="evidence" value="ECO:0007669"/>
    <property type="project" value="InterPro"/>
</dbReference>
<sequence length="78" mass="8585">MVMLPLFGDQADNVQRMVARGVAESLTIADVTTTTLLEALNKVIYDKSYKANMMKLSAVLLDRRLNLLTWPSSGPSLS</sequence>
<keyword evidence="3" id="KW-0328">Glycosyltransferase</keyword>
<keyword evidence="6" id="KW-0472">Membrane</keyword>
<evidence type="ECO:0000256" key="4">
    <source>
        <dbReference type="ARBA" id="ARBA00022679"/>
    </source>
</evidence>
<gene>
    <name evidence="7" type="ORF">AALO_G00043970</name>
</gene>
<dbReference type="Proteomes" id="UP000823561">
    <property type="component" value="Chromosome 3"/>
</dbReference>
<accession>A0AAV6H8A9</accession>
<dbReference type="EMBL" id="JADWDJ010000003">
    <property type="protein sequence ID" value="KAG5283609.1"/>
    <property type="molecule type" value="Genomic_DNA"/>
</dbReference>
<keyword evidence="6" id="KW-1133">Transmembrane helix</keyword>
<reference evidence="7" key="1">
    <citation type="submission" date="2020-10" db="EMBL/GenBank/DDBJ databases">
        <title>Chromosome-scale genome assembly of the Allis shad, Alosa alosa.</title>
        <authorList>
            <person name="Margot Z."/>
            <person name="Christophe K."/>
            <person name="Cabau C."/>
            <person name="Louis A."/>
            <person name="Berthelot C."/>
            <person name="Parey E."/>
            <person name="Roest Crollius H."/>
            <person name="Montfort J."/>
            <person name="Robinson-Rechavi M."/>
            <person name="Bucao C."/>
            <person name="Bouchez O."/>
            <person name="Gislard M."/>
            <person name="Lluch J."/>
            <person name="Milhes M."/>
            <person name="Lampietro C."/>
            <person name="Lopez Roques C."/>
            <person name="Donnadieu C."/>
            <person name="Braasch I."/>
            <person name="Desvignes T."/>
            <person name="Postlethwait J."/>
            <person name="Bobe J."/>
            <person name="Guiguen Y."/>
        </authorList>
    </citation>
    <scope>NUCLEOTIDE SEQUENCE</scope>
    <source>
        <strain evidence="7">M-15738</strain>
        <tissue evidence="7">Blood</tissue>
    </source>
</reference>
<dbReference type="Pfam" id="PF00201">
    <property type="entry name" value="UDPGT"/>
    <property type="match status" value="1"/>
</dbReference>
<dbReference type="AlphaFoldDB" id="A0AAV6H8A9"/>
<keyword evidence="8" id="KW-1185">Reference proteome</keyword>
<dbReference type="Gene3D" id="3.40.50.2000">
    <property type="entry name" value="Glycogen Phosphorylase B"/>
    <property type="match status" value="1"/>
</dbReference>
<dbReference type="PANTHER" id="PTHR48043">
    <property type="entry name" value="EG:EG0003.4 PROTEIN-RELATED"/>
    <property type="match status" value="1"/>
</dbReference>
<evidence type="ECO:0000313" key="8">
    <source>
        <dbReference type="Proteomes" id="UP000823561"/>
    </source>
</evidence>
<comment type="caution">
    <text evidence="7">The sequence shown here is derived from an EMBL/GenBank/DDBJ whole genome shotgun (WGS) entry which is preliminary data.</text>
</comment>
<evidence type="ECO:0000256" key="1">
    <source>
        <dbReference type="ARBA" id="ARBA00004167"/>
    </source>
</evidence>
<keyword evidence="5" id="KW-0812">Transmembrane</keyword>
<comment type="similarity">
    <text evidence="2">Belongs to the UDP-glycosyltransferase family.</text>
</comment>
<dbReference type="InterPro" id="IPR002213">
    <property type="entry name" value="UDP_glucos_trans"/>
</dbReference>
<dbReference type="SUPFAM" id="SSF53756">
    <property type="entry name" value="UDP-Glycosyltransferase/glycogen phosphorylase"/>
    <property type="match status" value="1"/>
</dbReference>
<evidence type="ECO:0000313" key="7">
    <source>
        <dbReference type="EMBL" id="KAG5283609.1"/>
    </source>
</evidence>
<evidence type="ECO:0000256" key="2">
    <source>
        <dbReference type="ARBA" id="ARBA00009995"/>
    </source>
</evidence>
<proteinExistence type="inferred from homology"/>
<organism evidence="7 8">
    <name type="scientific">Alosa alosa</name>
    <name type="common">allis shad</name>
    <dbReference type="NCBI Taxonomy" id="278164"/>
    <lineage>
        <taxon>Eukaryota</taxon>
        <taxon>Metazoa</taxon>
        <taxon>Chordata</taxon>
        <taxon>Craniata</taxon>
        <taxon>Vertebrata</taxon>
        <taxon>Euteleostomi</taxon>
        <taxon>Actinopterygii</taxon>
        <taxon>Neopterygii</taxon>
        <taxon>Teleostei</taxon>
        <taxon>Clupei</taxon>
        <taxon>Clupeiformes</taxon>
        <taxon>Clupeoidei</taxon>
        <taxon>Clupeidae</taxon>
        <taxon>Alosa</taxon>
    </lineage>
</organism>
<dbReference type="InterPro" id="IPR050271">
    <property type="entry name" value="UDP-glycosyltransferase"/>
</dbReference>
<dbReference type="PANTHER" id="PTHR48043:SF161">
    <property type="entry name" value="UDP GLUCURONOSYLTRANSFERASE FAMILY 1 MEMBER A1"/>
    <property type="match status" value="1"/>
</dbReference>
<evidence type="ECO:0000256" key="3">
    <source>
        <dbReference type="ARBA" id="ARBA00022676"/>
    </source>
</evidence>
<keyword evidence="4" id="KW-0808">Transferase</keyword>
<evidence type="ECO:0000256" key="6">
    <source>
        <dbReference type="ARBA" id="ARBA00022989"/>
    </source>
</evidence>
<dbReference type="GO" id="GO:0016020">
    <property type="term" value="C:membrane"/>
    <property type="evidence" value="ECO:0007669"/>
    <property type="project" value="UniProtKB-SubCell"/>
</dbReference>
<evidence type="ECO:0008006" key="9">
    <source>
        <dbReference type="Google" id="ProtNLM"/>
    </source>
</evidence>
<evidence type="ECO:0000256" key="5">
    <source>
        <dbReference type="ARBA" id="ARBA00022692"/>
    </source>
</evidence>